<dbReference type="Gene3D" id="3.30.2310.20">
    <property type="entry name" value="RelE-like"/>
    <property type="match status" value="1"/>
</dbReference>
<gene>
    <name evidence="1" type="ORF">ACFSSE_10450</name>
</gene>
<dbReference type="RefSeq" id="WP_379041474.1">
    <property type="nucleotide sequence ID" value="NZ_JBHSKW010000014.1"/>
</dbReference>
<dbReference type="InterPro" id="IPR035093">
    <property type="entry name" value="RelE/ParE_toxin_dom_sf"/>
</dbReference>
<reference evidence="2" key="1">
    <citation type="journal article" date="2019" name="Int. J. Syst. Evol. Microbiol.">
        <title>The Global Catalogue of Microorganisms (GCM) 10K type strain sequencing project: providing services to taxonomists for standard genome sequencing and annotation.</title>
        <authorList>
            <consortium name="The Broad Institute Genomics Platform"/>
            <consortium name="The Broad Institute Genome Sequencing Center for Infectious Disease"/>
            <person name="Wu L."/>
            <person name="Ma J."/>
        </authorList>
    </citation>
    <scope>NUCLEOTIDE SEQUENCE [LARGE SCALE GENOMIC DNA]</scope>
    <source>
        <strain evidence="2">KCTC 42456</strain>
    </source>
</reference>
<evidence type="ECO:0000313" key="1">
    <source>
        <dbReference type="EMBL" id="MFD2732121.1"/>
    </source>
</evidence>
<dbReference type="EMBL" id="JBHULV010000029">
    <property type="protein sequence ID" value="MFD2732121.1"/>
    <property type="molecule type" value="Genomic_DNA"/>
</dbReference>
<comment type="caution">
    <text evidence="1">The sequence shown here is derived from an EMBL/GenBank/DDBJ whole genome shotgun (WGS) entry which is preliminary data.</text>
</comment>
<dbReference type="Proteomes" id="UP001597546">
    <property type="component" value="Unassembled WGS sequence"/>
</dbReference>
<proteinExistence type="predicted"/>
<protein>
    <recommendedName>
        <fullName evidence="3">Type II toxin-antitoxin system RelE/ParE family toxin</fullName>
    </recommendedName>
</protein>
<organism evidence="1 2">
    <name type="scientific">Pedobacter alpinus</name>
    <dbReference type="NCBI Taxonomy" id="1590643"/>
    <lineage>
        <taxon>Bacteria</taxon>
        <taxon>Pseudomonadati</taxon>
        <taxon>Bacteroidota</taxon>
        <taxon>Sphingobacteriia</taxon>
        <taxon>Sphingobacteriales</taxon>
        <taxon>Sphingobacteriaceae</taxon>
        <taxon>Pedobacter</taxon>
    </lineage>
</organism>
<name>A0ABW5TSP9_9SPHI</name>
<accession>A0ABW5TSP9</accession>
<evidence type="ECO:0000313" key="2">
    <source>
        <dbReference type="Proteomes" id="UP001597546"/>
    </source>
</evidence>
<evidence type="ECO:0008006" key="3">
    <source>
        <dbReference type="Google" id="ProtNLM"/>
    </source>
</evidence>
<sequence length="33" mass="4089">MKSHLIFFKINNNQNEIEIIRVLHQMMDFENQL</sequence>
<keyword evidence="2" id="KW-1185">Reference proteome</keyword>